<reference evidence="2" key="1">
    <citation type="submission" date="2020-08" db="EMBL/GenBank/DDBJ databases">
        <title>Multicomponent nature underlies the extraordinary mechanical properties of spider dragline silk.</title>
        <authorList>
            <person name="Kono N."/>
            <person name="Nakamura H."/>
            <person name="Mori M."/>
            <person name="Yoshida Y."/>
            <person name="Ohtoshi R."/>
            <person name="Malay A.D."/>
            <person name="Moran D.A.P."/>
            <person name="Tomita M."/>
            <person name="Numata K."/>
            <person name="Arakawa K."/>
        </authorList>
    </citation>
    <scope>NUCLEOTIDE SEQUENCE</scope>
</reference>
<feature type="region of interest" description="Disordered" evidence="1">
    <location>
        <begin position="50"/>
        <end position="72"/>
    </location>
</feature>
<sequence>MVHGIEEVVEVAWQINLDVDSDDVQKLLDARNQELTMGKLIPMHEQDVEEFESSSIRRSNDSWEFDRRHQFN</sequence>
<organism evidence="2 3">
    <name type="scientific">Trichonephila clavipes</name>
    <name type="common">Golden silk orbweaver</name>
    <name type="synonym">Nephila clavipes</name>
    <dbReference type="NCBI Taxonomy" id="2585209"/>
    <lineage>
        <taxon>Eukaryota</taxon>
        <taxon>Metazoa</taxon>
        <taxon>Ecdysozoa</taxon>
        <taxon>Arthropoda</taxon>
        <taxon>Chelicerata</taxon>
        <taxon>Arachnida</taxon>
        <taxon>Araneae</taxon>
        <taxon>Araneomorphae</taxon>
        <taxon>Entelegynae</taxon>
        <taxon>Araneoidea</taxon>
        <taxon>Nephilidae</taxon>
        <taxon>Trichonephila</taxon>
    </lineage>
</organism>
<feature type="compositionally biased region" description="Basic and acidic residues" evidence="1">
    <location>
        <begin position="58"/>
        <end position="72"/>
    </location>
</feature>
<name>A0A8X6URJ1_TRICX</name>
<proteinExistence type="predicted"/>
<accession>A0A8X6URJ1</accession>
<protein>
    <submittedName>
        <fullName evidence="2">Uncharacterized protein</fullName>
    </submittedName>
</protein>
<dbReference type="Proteomes" id="UP000887159">
    <property type="component" value="Unassembled WGS sequence"/>
</dbReference>
<dbReference type="EMBL" id="BMAU01021076">
    <property type="protein sequence ID" value="GFX89671.1"/>
    <property type="molecule type" value="Genomic_DNA"/>
</dbReference>
<gene>
    <name evidence="2" type="ORF">TNCV_3711031</name>
</gene>
<evidence type="ECO:0000313" key="3">
    <source>
        <dbReference type="Proteomes" id="UP000887159"/>
    </source>
</evidence>
<dbReference type="AlphaFoldDB" id="A0A8X6URJ1"/>
<evidence type="ECO:0000313" key="2">
    <source>
        <dbReference type="EMBL" id="GFX89671.1"/>
    </source>
</evidence>
<keyword evidence="3" id="KW-1185">Reference proteome</keyword>
<evidence type="ECO:0000256" key="1">
    <source>
        <dbReference type="SAM" id="MobiDB-lite"/>
    </source>
</evidence>
<comment type="caution">
    <text evidence="2">The sequence shown here is derived from an EMBL/GenBank/DDBJ whole genome shotgun (WGS) entry which is preliminary data.</text>
</comment>